<organism evidence="1 2">
    <name type="scientific">Alkalihalophilus marmarensis DSM 21297</name>
    <dbReference type="NCBI Taxonomy" id="1188261"/>
    <lineage>
        <taxon>Bacteria</taxon>
        <taxon>Bacillati</taxon>
        <taxon>Bacillota</taxon>
        <taxon>Bacilli</taxon>
        <taxon>Bacillales</taxon>
        <taxon>Bacillaceae</taxon>
        <taxon>Alkalihalophilus</taxon>
    </lineage>
</organism>
<accession>U6SSN9</accession>
<name>U6SSN9_9BACI</name>
<sequence>MAMLGTYSTDRIPSKVLIAKHLIVFNEKTIRSASRVCLDANLIESYEGPLLLDTGAEECRKIIDKIRVVKGTIY</sequence>
<protein>
    <submittedName>
        <fullName evidence="1">Uncharacterized protein</fullName>
    </submittedName>
</protein>
<comment type="caution">
    <text evidence="1">The sequence shown here is derived from an EMBL/GenBank/DDBJ whole genome shotgun (WGS) entry which is preliminary data.</text>
</comment>
<evidence type="ECO:0000313" key="2">
    <source>
        <dbReference type="Proteomes" id="UP000017170"/>
    </source>
</evidence>
<gene>
    <name evidence="1" type="ORF">A33I_09420</name>
</gene>
<dbReference type="AlphaFoldDB" id="U6SSN9"/>
<evidence type="ECO:0000313" key="1">
    <source>
        <dbReference type="EMBL" id="ERN53910.1"/>
    </source>
</evidence>
<dbReference type="RefSeq" id="WP_022627591.1">
    <property type="nucleotide sequence ID" value="NZ_ATAE01000014.1"/>
</dbReference>
<dbReference type="EMBL" id="ATAE01000014">
    <property type="protein sequence ID" value="ERN53910.1"/>
    <property type="molecule type" value="Genomic_DNA"/>
</dbReference>
<proteinExistence type="predicted"/>
<keyword evidence="2" id="KW-1185">Reference proteome</keyword>
<dbReference type="Proteomes" id="UP000017170">
    <property type="component" value="Unassembled WGS sequence"/>
</dbReference>
<reference evidence="1 2" key="1">
    <citation type="journal article" date="2013" name="Genome Announc.">
        <title>Genome Sequence of the Extreme Obligate Alkaliphile Bacillus marmarensis Strain DSM 21297.</title>
        <authorList>
            <person name="Wernick D.G."/>
            <person name="Choi K.Y."/>
            <person name="Tat C.A."/>
            <person name="Lafontaine Rivera J.G."/>
            <person name="Liao J.C."/>
        </authorList>
    </citation>
    <scope>NUCLEOTIDE SEQUENCE [LARGE SCALE GENOMIC DNA]</scope>
    <source>
        <strain evidence="1 2">DSM 21297</strain>
    </source>
</reference>